<reference evidence="3 4" key="1">
    <citation type="submission" date="2024-09" db="EMBL/GenBank/DDBJ databases">
        <title>Floridaenema gen nov. (Aerosakkonemataceae, Aerosakkonematales ord. nov., Cyanobacteria) from benthic tropical and subtropical fresh waters, with the description of four new species.</title>
        <authorList>
            <person name="Moretto J.A."/>
            <person name="Berthold D.E."/>
            <person name="Lefler F.W."/>
            <person name="Huang I.-S."/>
            <person name="Laughinghouse H. IV."/>
        </authorList>
    </citation>
    <scope>NUCLEOTIDE SEQUENCE [LARGE SCALE GENOMIC DNA]</scope>
    <source>
        <strain evidence="3 4">BLCC-F154</strain>
    </source>
</reference>
<dbReference type="PROSITE" id="PS50056">
    <property type="entry name" value="TYR_PHOSPHATASE_2"/>
    <property type="match status" value="1"/>
</dbReference>
<dbReference type="EMBL" id="JBHFNS010000093">
    <property type="protein sequence ID" value="MFB2938947.1"/>
    <property type="molecule type" value="Genomic_DNA"/>
</dbReference>
<feature type="domain" description="Tyrosine specific protein phosphatases" evidence="2">
    <location>
        <begin position="124"/>
        <end position="172"/>
    </location>
</feature>
<keyword evidence="3" id="KW-0378">Hydrolase</keyword>
<dbReference type="GO" id="GO:0004725">
    <property type="term" value="F:protein tyrosine phosphatase activity"/>
    <property type="evidence" value="ECO:0007669"/>
    <property type="project" value="UniProtKB-EC"/>
</dbReference>
<comment type="similarity">
    <text evidence="1">Belongs to the protein-tyrosine phosphatase family.</text>
</comment>
<sequence>MENSINSSPVFQRHLPLEGSYNIRDIGGYVTVDGYQTRWKTILRSDSLHRLSPVSQQAIIDYGVKIIIDLRYASEVQNRPSVFAESKQIKYLNVPLFENELLEKLKVLKSQAENYYVWLDSCQAQFRKILETIIDSLPSPLLIHCTGGKDRTGLTIALLLSVANVPVNTIVEDFVLSGDYLAPMFAPLLPKARELGYAYMFECRAETLLDTFKYLDEKYGGVIGYLHTIGLTSEQIDNLRSLLLEDRQNLD</sequence>
<gene>
    <name evidence="3" type="ORF">ACE1B6_27150</name>
</gene>
<dbReference type="RefSeq" id="WP_413260428.1">
    <property type="nucleotide sequence ID" value="NZ_JBHFNS010000093.1"/>
</dbReference>
<dbReference type="PANTHER" id="PTHR31126">
    <property type="entry name" value="TYROSINE-PROTEIN PHOSPHATASE"/>
    <property type="match status" value="1"/>
</dbReference>
<evidence type="ECO:0000256" key="1">
    <source>
        <dbReference type="ARBA" id="ARBA00009580"/>
    </source>
</evidence>
<dbReference type="PROSITE" id="PS00383">
    <property type="entry name" value="TYR_PHOSPHATASE_1"/>
    <property type="match status" value="1"/>
</dbReference>
<evidence type="ECO:0000259" key="2">
    <source>
        <dbReference type="PROSITE" id="PS50056"/>
    </source>
</evidence>
<accession>A0ABV4YJD6</accession>
<dbReference type="PANTHER" id="PTHR31126:SF1">
    <property type="entry name" value="TYROSINE SPECIFIC PROTEIN PHOSPHATASES DOMAIN-CONTAINING PROTEIN"/>
    <property type="match status" value="1"/>
</dbReference>
<comment type="caution">
    <text evidence="3">The sequence shown here is derived from an EMBL/GenBank/DDBJ whole genome shotgun (WGS) entry which is preliminary data.</text>
</comment>
<dbReference type="Gene3D" id="3.90.190.10">
    <property type="entry name" value="Protein tyrosine phosphatase superfamily"/>
    <property type="match status" value="1"/>
</dbReference>
<organism evidence="3 4">
    <name type="scientific">Floridaenema fluviatile BLCC-F154</name>
    <dbReference type="NCBI Taxonomy" id="3153640"/>
    <lineage>
        <taxon>Bacteria</taxon>
        <taxon>Bacillati</taxon>
        <taxon>Cyanobacteriota</taxon>
        <taxon>Cyanophyceae</taxon>
        <taxon>Oscillatoriophycideae</taxon>
        <taxon>Aerosakkonematales</taxon>
        <taxon>Aerosakkonemataceae</taxon>
        <taxon>Floridanema</taxon>
        <taxon>Floridanema fluviatile</taxon>
    </lineage>
</organism>
<dbReference type="Proteomes" id="UP001576776">
    <property type="component" value="Unassembled WGS sequence"/>
</dbReference>
<proteinExistence type="inferred from homology"/>
<dbReference type="InterPro" id="IPR029021">
    <property type="entry name" value="Prot-tyrosine_phosphatase-like"/>
</dbReference>
<name>A0ABV4YJD6_9CYAN</name>
<evidence type="ECO:0000313" key="4">
    <source>
        <dbReference type="Proteomes" id="UP001576776"/>
    </source>
</evidence>
<dbReference type="InterPro" id="IPR000387">
    <property type="entry name" value="Tyr_Pase_dom"/>
</dbReference>
<dbReference type="SUPFAM" id="SSF52799">
    <property type="entry name" value="(Phosphotyrosine protein) phosphatases II"/>
    <property type="match status" value="1"/>
</dbReference>
<protein>
    <submittedName>
        <fullName evidence="3">Tyrosine-protein phosphatase</fullName>
        <ecNumber evidence="3">3.1.3.48</ecNumber>
    </submittedName>
</protein>
<evidence type="ECO:0000313" key="3">
    <source>
        <dbReference type="EMBL" id="MFB2938947.1"/>
    </source>
</evidence>
<dbReference type="InterPro" id="IPR026893">
    <property type="entry name" value="Tyr/Ser_Pase_IphP-type"/>
</dbReference>
<dbReference type="InterPro" id="IPR016130">
    <property type="entry name" value="Tyr_Pase_AS"/>
</dbReference>
<keyword evidence="4" id="KW-1185">Reference proteome</keyword>
<dbReference type="EC" id="3.1.3.48" evidence="3"/>
<dbReference type="Pfam" id="PF13350">
    <property type="entry name" value="Y_phosphatase3"/>
    <property type="match status" value="1"/>
</dbReference>